<sequence>MGGRRMRVRWLGWAGVELESQGESLVIDLLGRPEGVLDGTALSGVPMPKVVPPRTEGHVLAGLCTHLHRDHTDAGALARALRPGGTVLHPESFGGDDHENLWTLKAEAELTAHDLPRRPMGLWETTTIGPFTIAAVPAVDTLGDPQVSWAVEADGTRVIHLGDTMYHGYWWRAAHRYGPFDAVLTPINGPIVCFPHCQPPSPYPASLDARHAAVAARLLQARTAIPMHYDGFHSDFYATQPDELARFLDATAGEPYEVLAPAVGEELTL</sequence>
<dbReference type="InterPro" id="IPR036866">
    <property type="entry name" value="RibonucZ/Hydroxyglut_hydro"/>
</dbReference>
<dbReference type="Gene3D" id="3.60.15.10">
    <property type="entry name" value="Ribonuclease Z/Hydroxyacylglutathione hydrolase-like"/>
    <property type="match status" value="1"/>
</dbReference>
<organism evidence="2 3">
    <name type="scientific">Streptomyces musisoli</name>
    <dbReference type="NCBI Taxonomy" id="2802280"/>
    <lineage>
        <taxon>Bacteria</taxon>
        <taxon>Bacillati</taxon>
        <taxon>Actinomycetota</taxon>
        <taxon>Actinomycetes</taxon>
        <taxon>Kitasatosporales</taxon>
        <taxon>Streptomycetaceae</taxon>
        <taxon>Streptomyces</taxon>
    </lineage>
</organism>
<dbReference type="InterPro" id="IPR050114">
    <property type="entry name" value="UPF0173_UPF0282_UlaG_hydrolase"/>
</dbReference>
<dbReference type="SUPFAM" id="SSF56281">
    <property type="entry name" value="Metallo-hydrolase/oxidoreductase"/>
    <property type="match status" value="1"/>
</dbReference>
<dbReference type="PANTHER" id="PTHR43546">
    <property type="entry name" value="UPF0173 METAL-DEPENDENT HYDROLASE MJ1163-RELATED"/>
    <property type="match status" value="1"/>
</dbReference>
<gene>
    <name evidence="2" type="ORF">JK361_40285</name>
</gene>
<evidence type="ECO:0000259" key="1">
    <source>
        <dbReference type="Pfam" id="PF12706"/>
    </source>
</evidence>
<dbReference type="Proteomes" id="UP000621386">
    <property type="component" value="Unassembled WGS sequence"/>
</dbReference>
<keyword evidence="3" id="KW-1185">Reference proteome</keyword>
<dbReference type="PANTHER" id="PTHR43546:SF3">
    <property type="entry name" value="UPF0173 METAL-DEPENDENT HYDROLASE MJ1163"/>
    <property type="match status" value="1"/>
</dbReference>
<accession>A0ABS1PE93</accession>
<evidence type="ECO:0000313" key="2">
    <source>
        <dbReference type="EMBL" id="MBL1110704.1"/>
    </source>
</evidence>
<feature type="domain" description="Metallo-beta-lactamase" evidence="1">
    <location>
        <begin position="58"/>
        <end position="229"/>
    </location>
</feature>
<proteinExistence type="predicted"/>
<protein>
    <submittedName>
        <fullName evidence="2">MBL fold metallo-hydrolase</fullName>
    </submittedName>
</protein>
<name>A0ABS1PE93_9ACTN</name>
<reference evidence="2 3" key="1">
    <citation type="submission" date="2021-01" db="EMBL/GenBank/DDBJ databases">
        <title>WGS of actinomycetes isolated from Thailand.</title>
        <authorList>
            <person name="Thawai C."/>
        </authorList>
    </citation>
    <scope>NUCLEOTIDE SEQUENCE [LARGE SCALE GENOMIC DNA]</scope>
    <source>
        <strain evidence="2 3">CH5-8</strain>
    </source>
</reference>
<dbReference type="Pfam" id="PF12706">
    <property type="entry name" value="Lactamase_B_2"/>
    <property type="match status" value="1"/>
</dbReference>
<dbReference type="EMBL" id="JAERRH010000059">
    <property type="protein sequence ID" value="MBL1110704.1"/>
    <property type="molecule type" value="Genomic_DNA"/>
</dbReference>
<evidence type="ECO:0000313" key="3">
    <source>
        <dbReference type="Proteomes" id="UP000621386"/>
    </source>
</evidence>
<comment type="caution">
    <text evidence="2">The sequence shown here is derived from an EMBL/GenBank/DDBJ whole genome shotgun (WGS) entry which is preliminary data.</text>
</comment>
<dbReference type="InterPro" id="IPR001279">
    <property type="entry name" value="Metallo-B-lactamas"/>
</dbReference>